<reference evidence="3" key="1">
    <citation type="submission" date="2018-12" db="EMBL/GenBank/DDBJ databases">
        <title>Tengunoibacter tsumagoiensis gen. nov., sp. nov., Dictyobacter kobayashii sp. nov., D. alpinus sp. nov., and D. joshuensis sp. nov. and description of Dictyobacteraceae fam. nov. within the order Ktedonobacterales isolated from Tengu-no-mugimeshi.</title>
        <authorList>
            <person name="Wang C.M."/>
            <person name="Zheng Y."/>
            <person name="Sakai Y."/>
            <person name="Toyoda A."/>
            <person name="Minakuchi Y."/>
            <person name="Abe K."/>
            <person name="Yokota A."/>
            <person name="Yabe S."/>
        </authorList>
    </citation>
    <scope>NUCLEOTIDE SEQUENCE [LARGE SCALE GENOMIC DNA]</scope>
    <source>
        <strain evidence="3">Uno11</strain>
    </source>
</reference>
<dbReference type="OrthoDB" id="43980at2"/>
<dbReference type="Pfam" id="PF01909">
    <property type="entry name" value="NTP_transf_2"/>
    <property type="match status" value="1"/>
</dbReference>
<accession>A0A402ACV1</accession>
<dbReference type="CDD" id="cd05403">
    <property type="entry name" value="NT_KNTase_like"/>
    <property type="match status" value="1"/>
</dbReference>
<gene>
    <name evidence="2" type="ORF">KDK_07300</name>
</gene>
<protein>
    <recommendedName>
        <fullName evidence="1">Polymerase nucleotidyl transferase domain-containing protein</fullName>
    </recommendedName>
</protein>
<comment type="caution">
    <text evidence="2">The sequence shown here is derived from an EMBL/GenBank/DDBJ whole genome shotgun (WGS) entry which is preliminary data.</text>
</comment>
<organism evidence="2 3">
    <name type="scientific">Dictyobacter kobayashii</name>
    <dbReference type="NCBI Taxonomy" id="2014872"/>
    <lineage>
        <taxon>Bacteria</taxon>
        <taxon>Bacillati</taxon>
        <taxon>Chloroflexota</taxon>
        <taxon>Ktedonobacteria</taxon>
        <taxon>Ktedonobacterales</taxon>
        <taxon>Dictyobacteraceae</taxon>
        <taxon>Dictyobacter</taxon>
    </lineage>
</organism>
<feature type="domain" description="Polymerase nucleotidyl transferase" evidence="1">
    <location>
        <begin position="7"/>
        <end position="85"/>
    </location>
</feature>
<evidence type="ECO:0000313" key="3">
    <source>
        <dbReference type="Proteomes" id="UP000287188"/>
    </source>
</evidence>
<dbReference type="Gene3D" id="3.30.460.10">
    <property type="entry name" value="Beta Polymerase, domain 2"/>
    <property type="match status" value="1"/>
</dbReference>
<dbReference type="SUPFAM" id="SSF81301">
    <property type="entry name" value="Nucleotidyltransferase"/>
    <property type="match status" value="1"/>
</dbReference>
<proteinExistence type="predicted"/>
<name>A0A402ACV1_9CHLR</name>
<dbReference type="AlphaFoldDB" id="A0A402ACV1"/>
<dbReference type="EMBL" id="BIFS01000001">
    <property type="protein sequence ID" value="GCE16930.1"/>
    <property type="molecule type" value="Genomic_DNA"/>
</dbReference>
<evidence type="ECO:0000313" key="2">
    <source>
        <dbReference type="EMBL" id="GCE16930.1"/>
    </source>
</evidence>
<dbReference type="InterPro" id="IPR002934">
    <property type="entry name" value="Polymerase_NTP_transf_dom"/>
</dbReference>
<keyword evidence="3" id="KW-1185">Reference proteome</keyword>
<dbReference type="RefSeq" id="WP_126548712.1">
    <property type="nucleotide sequence ID" value="NZ_BIFS01000001.1"/>
</dbReference>
<dbReference type="InterPro" id="IPR043519">
    <property type="entry name" value="NT_sf"/>
</dbReference>
<dbReference type="GO" id="GO:0016779">
    <property type="term" value="F:nucleotidyltransferase activity"/>
    <property type="evidence" value="ECO:0007669"/>
    <property type="project" value="InterPro"/>
</dbReference>
<evidence type="ECO:0000259" key="1">
    <source>
        <dbReference type="Pfam" id="PF01909"/>
    </source>
</evidence>
<dbReference type="Proteomes" id="UP000287188">
    <property type="component" value="Unassembled WGS sequence"/>
</dbReference>
<sequence length="246" mass="27919">MNAVDIARTFVDREFPNCKAAILAGSAARGEETEQSDLDILVINEEGASAYEESLSALGRSIDVLFYTHKTCLKLFKQEIQRRRPVLSHMCAQGIILKDTDGLAQQIQHEARQVLQYGPEPISQEEQNIHRNELTDYLDDLIGSKNPYENYIIAFHVIVGSIVIQLNAHKHWLGAGKWLLREFQHYDPQQAQQCLHAMDSFYKHGRKEDLIAFAEQSLQSTGGRLHTIVHGQKEQPQQEDLLTSEA</sequence>